<dbReference type="OrthoDB" id="1550779at2"/>
<dbReference type="GO" id="GO:0008168">
    <property type="term" value="F:methyltransferase activity"/>
    <property type="evidence" value="ECO:0007669"/>
    <property type="project" value="UniProtKB-KW"/>
</dbReference>
<dbReference type="KEGG" id="tra:Trad_1325"/>
<dbReference type="EMBL" id="CP002049">
    <property type="protein sequence ID" value="ADI14447.1"/>
    <property type="molecule type" value="Genomic_DNA"/>
</dbReference>
<keyword evidence="2" id="KW-0489">Methyltransferase</keyword>
<dbReference type="STRING" id="649638.Trad_1325"/>
<proteinExistence type="predicted"/>
<dbReference type="SUPFAM" id="SSF53335">
    <property type="entry name" value="S-adenosyl-L-methionine-dependent methyltransferases"/>
    <property type="match status" value="1"/>
</dbReference>
<dbReference type="HOGENOM" id="CLU_1299274_0_0_0"/>
<feature type="domain" description="Methyltransferase" evidence="1">
    <location>
        <begin position="50"/>
        <end position="141"/>
    </location>
</feature>
<reference evidence="3" key="1">
    <citation type="submission" date="2010-05" db="EMBL/GenBank/DDBJ databases">
        <title>The complete genome of Truepera radiovictris DSM 17093.</title>
        <authorList>
            <consortium name="US DOE Joint Genome Institute (JGI-PGF)"/>
            <person name="Lucas S."/>
            <person name="Copeland A."/>
            <person name="Lapidus A."/>
            <person name="Glavina del Rio T."/>
            <person name="Dalin E."/>
            <person name="Tice H."/>
            <person name="Bruce D."/>
            <person name="Goodwin L."/>
            <person name="Pitluck S."/>
            <person name="Kyrpides N."/>
            <person name="Mavromatis K."/>
            <person name="Ovchinnikova G."/>
            <person name="Munk A.C."/>
            <person name="Detter J.C."/>
            <person name="Han C."/>
            <person name="Tapia R."/>
            <person name="Land M."/>
            <person name="Hauser L."/>
            <person name="Markowitz V."/>
            <person name="Cheng J.-F."/>
            <person name="Hugenholtz P."/>
            <person name="Woyke T."/>
            <person name="Wu D."/>
            <person name="Tindall B."/>
            <person name="Pomrenke H.G."/>
            <person name="Brambilla E."/>
            <person name="Klenk H.-P."/>
            <person name="Eisen J.A."/>
        </authorList>
    </citation>
    <scope>NUCLEOTIDE SEQUENCE [LARGE SCALE GENOMIC DNA]</scope>
    <source>
        <strain evidence="3">DSM 17093 / CIP 108686 / LMG 22925 / RQ-24</strain>
    </source>
</reference>
<protein>
    <submittedName>
        <fullName evidence="2">Methyltransferase type 12</fullName>
    </submittedName>
</protein>
<gene>
    <name evidence="2" type="ordered locus">Trad_1325</name>
</gene>
<dbReference type="InterPro" id="IPR029063">
    <property type="entry name" value="SAM-dependent_MTases_sf"/>
</dbReference>
<dbReference type="RefSeq" id="WP_013177817.1">
    <property type="nucleotide sequence ID" value="NC_014221.1"/>
</dbReference>
<sequence length="212" mass="23251">MDCCDPNGLDRMFAAPLVRWELRAYRRRGLNRRQREIVALLGPLAPETSVLDIGCGIGALGVTLLAKGAGEGTFVDLSSAYLQAAREVAAEAGVAARAALYRDDFATSARPYPCADVVLLDRVVCCYPEGAALLEKAARHSRRTLVYSYPRPLWFMPLFRALCALGMRLMGQRYRFFLHDPDALLRAATAGGGVHVATRRVGVWGLVRVSKR</sequence>
<dbReference type="Proteomes" id="UP000000379">
    <property type="component" value="Chromosome"/>
</dbReference>
<dbReference type="Pfam" id="PF13649">
    <property type="entry name" value="Methyltransf_25"/>
    <property type="match status" value="1"/>
</dbReference>
<evidence type="ECO:0000313" key="2">
    <source>
        <dbReference type="EMBL" id="ADI14447.1"/>
    </source>
</evidence>
<dbReference type="eggNOG" id="COG0742">
    <property type="taxonomic scope" value="Bacteria"/>
</dbReference>
<dbReference type="Gene3D" id="3.40.50.150">
    <property type="entry name" value="Vaccinia Virus protein VP39"/>
    <property type="match status" value="1"/>
</dbReference>
<name>D7CWP8_TRURR</name>
<dbReference type="CDD" id="cd02440">
    <property type="entry name" value="AdoMet_MTases"/>
    <property type="match status" value="1"/>
</dbReference>
<accession>D7CWP8</accession>
<reference evidence="2 3" key="2">
    <citation type="journal article" date="2011" name="Stand. Genomic Sci.">
        <title>Complete genome sequence of Truepera radiovictrix type strain (RQ-24).</title>
        <authorList>
            <person name="Ivanova N."/>
            <person name="Rohde C."/>
            <person name="Munk C."/>
            <person name="Nolan M."/>
            <person name="Lucas S."/>
            <person name="Del Rio T.G."/>
            <person name="Tice H."/>
            <person name="Deshpande S."/>
            <person name="Cheng J.F."/>
            <person name="Tapia R."/>
            <person name="Han C."/>
            <person name="Goodwin L."/>
            <person name="Pitluck S."/>
            <person name="Liolios K."/>
            <person name="Mavromatis K."/>
            <person name="Mikhailova N."/>
            <person name="Pati A."/>
            <person name="Chen A."/>
            <person name="Palaniappan K."/>
            <person name="Land M."/>
            <person name="Hauser L."/>
            <person name="Chang Y.J."/>
            <person name="Jeffries C.D."/>
            <person name="Brambilla E."/>
            <person name="Rohde M."/>
            <person name="Goker M."/>
            <person name="Tindall B.J."/>
            <person name="Woyke T."/>
            <person name="Bristow J."/>
            <person name="Eisen J.A."/>
            <person name="Markowitz V."/>
            <person name="Hugenholtz P."/>
            <person name="Kyrpides N.C."/>
            <person name="Klenk H.P."/>
            <person name="Lapidus A."/>
        </authorList>
    </citation>
    <scope>NUCLEOTIDE SEQUENCE [LARGE SCALE GENOMIC DNA]</scope>
    <source>
        <strain evidence="3">DSM 17093 / CIP 108686 / LMG 22925 / RQ-24</strain>
    </source>
</reference>
<dbReference type="AlphaFoldDB" id="D7CWP8"/>
<dbReference type="InterPro" id="IPR041698">
    <property type="entry name" value="Methyltransf_25"/>
</dbReference>
<evidence type="ECO:0000259" key="1">
    <source>
        <dbReference type="Pfam" id="PF13649"/>
    </source>
</evidence>
<keyword evidence="2" id="KW-0808">Transferase</keyword>
<dbReference type="GO" id="GO:0032259">
    <property type="term" value="P:methylation"/>
    <property type="evidence" value="ECO:0007669"/>
    <property type="project" value="UniProtKB-KW"/>
</dbReference>
<evidence type="ECO:0000313" key="3">
    <source>
        <dbReference type="Proteomes" id="UP000000379"/>
    </source>
</evidence>
<keyword evidence="3" id="KW-1185">Reference proteome</keyword>
<organism evidence="2 3">
    <name type="scientific">Truepera radiovictrix (strain DSM 17093 / CIP 108686 / LMG 22925 / RQ-24)</name>
    <dbReference type="NCBI Taxonomy" id="649638"/>
    <lineage>
        <taxon>Bacteria</taxon>
        <taxon>Thermotogati</taxon>
        <taxon>Deinococcota</taxon>
        <taxon>Deinococci</taxon>
        <taxon>Trueperales</taxon>
        <taxon>Trueperaceae</taxon>
        <taxon>Truepera</taxon>
    </lineage>
</organism>